<name>A0A3L9MAY2_9FLAO</name>
<dbReference type="SUPFAM" id="SSF56003">
    <property type="entry name" value="Molybdenum cofactor-binding domain"/>
    <property type="match status" value="1"/>
</dbReference>
<dbReference type="InterPro" id="IPR016208">
    <property type="entry name" value="Ald_Oxase/xanthine_DH-like"/>
</dbReference>
<dbReference type="GO" id="GO:0005506">
    <property type="term" value="F:iron ion binding"/>
    <property type="evidence" value="ECO:0007669"/>
    <property type="project" value="InterPro"/>
</dbReference>
<evidence type="ECO:0000259" key="2">
    <source>
        <dbReference type="Pfam" id="PF20256"/>
    </source>
</evidence>
<dbReference type="PANTHER" id="PTHR11908:SF132">
    <property type="entry name" value="ALDEHYDE OXIDASE 1-RELATED"/>
    <property type="match status" value="1"/>
</dbReference>
<evidence type="ECO:0000313" key="3">
    <source>
        <dbReference type="EMBL" id="RLZ09126.1"/>
    </source>
</evidence>
<sequence>MVTVVDGGKIINEKAAENQIIGAAFGGIGMALMEEQNVDTKLGSLIGHDLAGYHFAVNADGPKIEVALINKPDFNINPNGAKGIGEVGIIGTAPAIANAQAFLSNMIR</sequence>
<dbReference type="AlphaFoldDB" id="A0A3L9MAY2"/>
<dbReference type="PANTHER" id="PTHR11908">
    <property type="entry name" value="XANTHINE DEHYDROGENASE"/>
    <property type="match status" value="1"/>
</dbReference>
<proteinExistence type="predicted"/>
<dbReference type="OrthoDB" id="9767994at2"/>
<comment type="caution">
    <text evidence="3">The sequence shown here is derived from an EMBL/GenBank/DDBJ whole genome shotgun (WGS) entry which is preliminary data.</text>
</comment>
<gene>
    <name evidence="3" type="ORF">EAH69_08920</name>
</gene>
<dbReference type="InterPro" id="IPR037165">
    <property type="entry name" value="AldOxase/xan_DH_Mopterin-bd_sf"/>
</dbReference>
<dbReference type="EMBL" id="RDOJ01000011">
    <property type="protein sequence ID" value="RLZ09126.1"/>
    <property type="molecule type" value="Genomic_DNA"/>
</dbReference>
<evidence type="ECO:0000256" key="1">
    <source>
        <dbReference type="ARBA" id="ARBA00022505"/>
    </source>
</evidence>
<evidence type="ECO:0000313" key="4">
    <source>
        <dbReference type="Proteomes" id="UP000275348"/>
    </source>
</evidence>
<dbReference type="Proteomes" id="UP000275348">
    <property type="component" value="Unassembled WGS sequence"/>
</dbReference>
<keyword evidence="4" id="KW-1185">Reference proteome</keyword>
<organism evidence="3 4">
    <name type="scientific">Faecalibacter macacae</name>
    <dbReference type="NCBI Taxonomy" id="1859289"/>
    <lineage>
        <taxon>Bacteria</taxon>
        <taxon>Pseudomonadati</taxon>
        <taxon>Bacteroidota</taxon>
        <taxon>Flavobacteriia</taxon>
        <taxon>Flavobacteriales</taxon>
        <taxon>Weeksellaceae</taxon>
        <taxon>Faecalibacter</taxon>
    </lineage>
</organism>
<feature type="domain" description="Aldehyde oxidase/xanthine dehydrogenase second molybdopterin binding" evidence="2">
    <location>
        <begin position="1"/>
        <end position="60"/>
    </location>
</feature>
<dbReference type="InterPro" id="IPR046867">
    <property type="entry name" value="AldOxase/xan_DH_MoCoBD2"/>
</dbReference>
<protein>
    <submittedName>
        <fullName evidence="3">Xanthine dehydrogenase family protein molybdopterin-binding subunit</fullName>
    </submittedName>
</protein>
<dbReference type="GO" id="GO:0016491">
    <property type="term" value="F:oxidoreductase activity"/>
    <property type="evidence" value="ECO:0007669"/>
    <property type="project" value="InterPro"/>
</dbReference>
<dbReference type="Gene3D" id="3.30.365.10">
    <property type="entry name" value="Aldehyde oxidase/xanthine dehydrogenase, molybdopterin binding domain"/>
    <property type="match status" value="1"/>
</dbReference>
<keyword evidence="1" id="KW-0500">Molybdenum</keyword>
<reference evidence="3 4" key="1">
    <citation type="submission" date="2018-10" db="EMBL/GenBank/DDBJ databases">
        <authorList>
            <person name="Chen X."/>
        </authorList>
    </citation>
    <scope>NUCLEOTIDE SEQUENCE [LARGE SCALE GENOMIC DNA]</scope>
    <source>
        <strain evidence="3 4">YIM 102668</strain>
    </source>
</reference>
<dbReference type="Pfam" id="PF20256">
    <property type="entry name" value="MoCoBD_2"/>
    <property type="match status" value="1"/>
</dbReference>
<accession>A0A3L9MAY2</accession>